<comment type="caution">
    <text evidence="2">The sequence shown here is derived from an EMBL/GenBank/DDBJ whole genome shotgun (WGS) entry which is preliminary data.</text>
</comment>
<organism evidence="2 3">
    <name type="scientific">Tanacetum coccineum</name>
    <dbReference type="NCBI Taxonomy" id="301880"/>
    <lineage>
        <taxon>Eukaryota</taxon>
        <taxon>Viridiplantae</taxon>
        <taxon>Streptophyta</taxon>
        <taxon>Embryophyta</taxon>
        <taxon>Tracheophyta</taxon>
        <taxon>Spermatophyta</taxon>
        <taxon>Magnoliopsida</taxon>
        <taxon>eudicotyledons</taxon>
        <taxon>Gunneridae</taxon>
        <taxon>Pentapetalae</taxon>
        <taxon>asterids</taxon>
        <taxon>campanulids</taxon>
        <taxon>Asterales</taxon>
        <taxon>Asteraceae</taxon>
        <taxon>Asteroideae</taxon>
        <taxon>Anthemideae</taxon>
        <taxon>Anthemidinae</taxon>
        <taxon>Tanacetum</taxon>
    </lineage>
</organism>
<evidence type="ECO:0000313" key="2">
    <source>
        <dbReference type="EMBL" id="GJT82106.1"/>
    </source>
</evidence>
<reference evidence="2" key="2">
    <citation type="submission" date="2022-01" db="EMBL/GenBank/DDBJ databases">
        <authorList>
            <person name="Yamashiro T."/>
            <person name="Shiraishi A."/>
            <person name="Satake H."/>
            <person name="Nakayama K."/>
        </authorList>
    </citation>
    <scope>NUCLEOTIDE SEQUENCE</scope>
</reference>
<sequence>MEAVSSPMVAATKLQEVIVNGDSPPPKRTVDGVEQTYPPTTAEENSARKNELKARGTLLMALSNEHQLKFNTYKCAKTLMEAIDKRALRENRNKEPVRRNVIVETTETKAWCSRWTLAQILWEHYKAVSRICKARLDVYKKNEVVFEEDIKILKLDIMLRDNALTELRKKFEKAKKQRINNNLP</sequence>
<dbReference type="EMBL" id="BQNB010019138">
    <property type="protein sequence ID" value="GJT82106.1"/>
    <property type="molecule type" value="Genomic_DNA"/>
</dbReference>
<gene>
    <name evidence="2" type="ORF">Tco_1056448</name>
</gene>
<protein>
    <submittedName>
        <fullName evidence="2">Uncharacterized protein</fullName>
    </submittedName>
</protein>
<keyword evidence="3" id="KW-1185">Reference proteome</keyword>
<reference evidence="2" key="1">
    <citation type="journal article" date="2022" name="Int. J. Mol. Sci.">
        <title>Draft Genome of Tanacetum Coccineum: Genomic Comparison of Closely Related Tanacetum-Family Plants.</title>
        <authorList>
            <person name="Yamashiro T."/>
            <person name="Shiraishi A."/>
            <person name="Nakayama K."/>
            <person name="Satake H."/>
        </authorList>
    </citation>
    <scope>NUCLEOTIDE SEQUENCE</scope>
</reference>
<evidence type="ECO:0000313" key="3">
    <source>
        <dbReference type="Proteomes" id="UP001151760"/>
    </source>
</evidence>
<dbReference type="Proteomes" id="UP001151760">
    <property type="component" value="Unassembled WGS sequence"/>
</dbReference>
<feature type="region of interest" description="Disordered" evidence="1">
    <location>
        <begin position="20"/>
        <end position="47"/>
    </location>
</feature>
<accession>A0ABQ5H3N1</accession>
<name>A0ABQ5H3N1_9ASTR</name>
<evidence type="ECO:0000256" key="1">
    <source>
        <dbReference type="SAM" id="MobiDB-lite"/>
    </source>
</evidence>
<proteinExistence type="predicted"/>